<organism evidence="2 3">
    <name type="scientific">Globodera rostochiensis</name>
    <name type="common">Golden nematode worm</name>
    <name type="synonym">Heterodera rostochiensis</name>
    <dbReference type="NCBI Taxonomy" id="31243"/>
    <lineage>
        <taxon>Eukaryota</taxon>
        <taxon>Metazoa</taxon>
        <taxon>Ecdysozoa</taxon>
        <taxon>Nematoda</taxon>
        <taxon>Chromadorea</taxon>
        <taxon>Rhabditida</taxon>
        <taxon>Tylenchina</taxon>
        <taxon>Tylenchomorpha</taxon>
        <taxon>Tylenchoidea</taxon>
        <taxon>Heteroderidae</taxon>
        <taxon>Heteroderinae</taxon>
        <taxon>Globodera</taxon>
    </lineage>
</organism>
<sequence>MGQSSPKVHSVRPSVVGCEIMQMHFQITPSKMTVDRRLHSLKVNGSPPTSSPMSPIIFLFPSDLSFFTKYQSNFPKLRNEWTVLLFMYPSSPISNHLLNRKFLLLTEYFDQNHSPMSPLISVQLSFFLIVARSALGQWGGGMDGGGGGGMPDGGMGGGMPDGGMGGGDMGGSMSMGGGGMGGGDMSGMGGGMMGGGMMGGGDMGGGGGGGGMGYGGGMGGGGGMAMGGSSMGMGGGMSAGGGMTGGGGGGGMPMDGGMSGGGMEGGGMGGFGGGGFGSNMGGGSPSSYGTSKGNFNPQEMLDPSGHLPPIQIPPYSAEEGEDKNVKANIRPLHR</sequence>
<feature type="region of interest" description="Disordered" evidence="1">
    <location>
        <begin position="276"/>
        <end position="334"/>
    </location>
</feature>
<reference evidence="3" key="1">
    <citation type="submission" date="2022-11" db="UniProtKB">
        <authorList>
            <consortium name="WormBaseParasite"/>
        </authorList>
    </citation>
    <scope>IDENTIFICATION</scope>
</reference>
<dbReference type="WBParaSite" id="Gr19_v10_g4104.t2">
    <property type="protein sequence ID" value="Gr19_v10_g4104.t2"/>
    <property type="gene ID" value="Gr19_v10_g4104"/>
</dbReference>
<dbReference type="AlphaFoldDB" id="A0A914HSM3"/>
<keyword evidence="2" id="KW-1185">Reference proteome</keyword>
<evidence type="ECO:0000313" key="2">
    <source>
        <dbReference type="Proteomes" id="UP000887572"/>
    </source>
</evidence>
<name>A0A914HSM3_GLORO</name>
<evidence type="ECO:0000313" key="3">
    <source>
        <dbReference type="WBParaSite" id="Gr19_v10_g4104.t2"/>
    </source>
</evidence>
<evidence type="ECO:0000256" key="1">
    <source>
        <dbReference type="SAM" id="MobiDB-lite"/>
    </source>
</evidence>
<protein>
    <submittedName>
        <fullName evidence="3">Uncharacterized protein</fullName>
    </submittedName>
</protein>
<dbReference type="PRINTS" id="PR01228">
    <property type="entry name" value="EGGSHELL"/>
</dbReference>
<proteinExistence type="predicted"/>
<dbReference type="Proteomes" id="UP000887572">
    <property type="component" value="Unplaced"/>
</dbReference>
<accession>A0A914HSM3</accession>